<reference evidence="1 2" key="1">
    <citation type="submission" date="2021-01" db="EMBL/GenBank/DDBJ databases">
        <title>Whole genome shotgun sequence of Actinoplanes deccanensis NBRC 13994.</title>
        <authorList>
            <person name="Komaki H."/>
            <person name="Tamura T."/>
        </authorList>
    </citation>
    <scope>NUCLEOTIDE SEQUENCE [LARGE SCALE GENOMIC DNA]</scope>
    <source>
        <strain evidence="1 2">NBRC 13994</strain>
    </source>
</reference>
<sequence length="94" mass="10301">MPKTQTAYSFAEPSFQTGTRWHIRAVGKEGPRPNGGIPDDHAALCGLDLRRGWDVKAEISRDTVMRLLARNEQARSVSEQAVCAGCAKAYLEAL</sequence>
<comment type="caution">
    <text evidence="1">The sequence shown here is derived from an EMBL/GenBank/DDBJ whole genome shotgun (WGS) entry which is preliminary data.</text>
</comment>
<dbReference type="RefSeq" id="WP_203761355.1">
    <property type="nucleotide sequence ID" value="NZ_BAAABO010000029.1"/>
</dbReference>
<accession>A0ABQ3Y0D0</accession>
<organism evidence="1 2">
    <name type="scientific">Paractinoplanes deccanensis</name>
    <dbReference type="NCBI Taxonomy" id="113561"/>
    <lineage>
        <taxon>Bacteria</taxon>
        <taxon>Bacillati</taxon>
        <taxon>Actinomycetota</taxon>
        <taxon>Actinomycetes</taxon>
        <taxon>Micromonosporales</taxon>
        <taxon>Micromonosporaceae</taxon>
        <taxon>Paractinoplanes</taxon>
    </lineage>
</organism>
<evidence type="ECO:0000313" key="2">
    <source>
        <dbReference type="Proteomes" id="UP000609879"/>
    </source>
</evidence>
<evidence type="ECO:0000313" key="1">
    <source>
        <dbReference type="EMBL" id="GID73436.1"/>
    </source>
</evidence>
<dbReference type="Proteomes" id="UP000609879">
    <property type="component" value="Unassembled WGS sequence"/>
</dbReference>
<keyword evidence="2" id="KW-1185">Reference proteome</keyword>
<proteinExistence type="predicted"/>
<dbReference type="EMBL" id="BOMI01000033">
    <property type="protein sequence ID" value="GID73436.1"/>
    <property type="molecule type" value="Genomic_DNA"/>
</dbReference>
<name>A0ABQ3Y0D0_9ACTN</name>
<protein>
    <submittedName>
        <fullName evidence="1">Uncharacterized protein</fullName>
    </submittedName>
</protein>
<gene>
    <name evidence="1" type="ORF">Ade02nite_20770</name>
</gene>